<dbReference type="RefSeq" id="WP_014608977.1">
    <property type="nucleotide sequence ID" value="NC_017564.1"/>
</dbReference>
<evidence type="ECO:0000313" key="2">
    <source>
        <dbReference type="Proteomes" id="UP000008084"/>
    </source>
</evidence>
<protein>
    <submittedName>
        <fullName evidence="1">Uncharacterized protein</fullName>
    </submittedName>
</protein>
<accession>A0A0H3NR63</accession>
<organism evidence="1 2">
    <name type="scientific">Yersinia enterocolitica subsp. palearctica serotype O:3 (strain DSM 13030 / CIP 106945 / Y11)</name>
    <dbReference type="NCBI Taxonomy" id="930944"/>
    <lineage>
        <taxon>Bacteria</taxon>
        <taxon>Pseudomonadati</taxon>
        <taxon>Pseudomonadota</taxon>
        <taxon>Gammaproteobacteria</taxon>
        <taxon>Enterobacterales</taxon>
        <taxon>Yersiniaceae</taxon>
        <taxon>Yersinia</taxon>
    </lineage>
</organism>
<dbReference type="EMBL" id="FR729477">
    <property type="protein sequence ID" value="CBY27006.1"/>
    <property type="molecule type" value="Genomic_DNA"/>
</dbReference>
<name>A0A0H3NR63_YERE1</name>
<proteinExistence type="predicted"/>
<dbReference type="Proteomes" id="UP000008084">
    <property type="component" value="Chromosome"/>
</dbReference>
<dbReference type="HOGENOM" id="CLU_054052_0_0_6"/>
<dbReference type="AlphaFoldDB" id="A0A0H3NR63"/>
<dbReference type="PATRIC" id="fig|930944.6.peg.1165"/>
<reference evidence="1 2" key="1">
    <citation type="journal article" date="2011" name="J. Bacteriol.">
        <title>Complete genome sequence of Yersinia enterocolitica subsp. palearctica serogroup O:3.</title>
        <authorList>
            <person name="Batzilla J."/>
            <person name="Hoper D."/>
            <person name="Antonenka U."/>
            <person name="Heesemann J."/>
            <person name="Rakin A."/>
        </authorList>
    </citation>
    <scope>NUCLEOTIDE SEQUENCE [LARGE SCALE GENOMIC DNA]</scope>
    <source>
        <strain evidence="2">DSM 13030 / CIP 106945 / Y11</strain>
    </source>
</reference>
<dbReference type="GeneID" id="31409251"/>
<dbReference type="KEGG" id="yey:Y11_11751"/>
<evidence type="ECO:0000313" key="1">
    <source>
        <dbReference type="EMBL" id="CBY27006.1"/>
    </source>
</evidence>
<gene>
    <name evidence="1" type="ordered locus">Y11_11751</name>
</gene>
<sequence>MKEQKDINTVIESHHDLMYKEQVIEYADYTLKSDSHYNKDGLLHLINFEKKDARGTIHYGEYKFHYDDSGFLDKIEIKKTNNNGSKSEIDNVQRFESKSVGTTNPKYTYTLDAEGRMIEILEQSDKSPTEKTIDRSVTTYGDMDRTKSVICEAKYINDKYSNFSSVANYAITENGKESEITDIFWNYEGKIAKTIEETTTSDMENRFVRHHTTESFYSGEPLTLDKQNTTKFDRKGEVGTTEQNYRAIGIGNEFLSNITTIDIFNGKTGEFSVEVKKINKEGESVNKIHYSEPDPNVLASSFLVVLNDAGELVSINKYIDSKNEDITYLTKFDADYKQGNTKKVINNIETGEESIIDKYEVTLSNELQGSSYDLLHSMQSIIDAISSVREPVIQASMLPASIDSYSIQPNTLSPHLTFGI</sequence>